<keyword evidence="3" id="KW-1133">Transmembrane helix</keyword>
<feature type="transmembrane region" description="Helical" evidence="3">
    <location>
        <begin position="110"/>
        <end position="130"/>
    </location>
</feature>
<evidence type="ECO:0000256" key="1">
    <source>
        <dbReference type="ARBA" id="ARBA00005771"/>
    </source>
</evidence>
<dbReference type="SUPFAM" id="SSF52540">
    <property type="entry name" value="P-loop containing nucleoside triphosphate hydrolases"/>
    <property type="match status" value="1"/>
</dbReference>
<dbReference type="InterPro" id="IPR000863">
    <property type="entry name" value="Sulfotransferase_dom"/>
</dbReference>
<gene>
    <name evidence="5" type="ORF">OTU49_004373</name>
</gene>
<proteinExistence type="inferred from homology"/>
<keyword evidence="3" id="KW-0812">Transmembrane</keyword>
<evidence type="ECO:0000313" key="5">
    <source>
        <dbReference type="EMBL" id="KAK8738051.1"/>
    </source>
</evidence>
<evidence type="ECO:0000256" key="2">
    <source>
        <dbReference type="ARBA" id="ARBA00022679"/>
    </source>
</evidence>
<keyword evidence="3" id="KW-0472">Membrane</keyword>
<dbReference type="AlphaFoldDB" id="A0AAW0XFK9"/>
<feature type="non-terminal residue" evidence="5">
    <location>
        <position position="1"/>
    </location>
</feature>
<evidence type="ECO:0000256" key="3">
    <source>
        <dbReference type="SAM" id="Phobius"/>
    </source>
</evidence>
<dbReference type="EMBL" id="JARKIK010000041">
    <property type="protein sequence ID" value="KAK8738051.1"/>
    <property type="molecule type" value="Genomic_DNA"/>
</dbReference>
<dbReference type="Pfam" id="PF00685">
    <property type="entry name" value="Sulfotransfer_1"/>
    <property type="match status" value="1"/>
</dbReference>
<dbReference type="Gene3D" id="3.40.50.300">
    <property type="entry name" value="P-loop containing nucleotide triphosphate hydrolases"/>
    <property type="match status" value="1"/>
</dbReference>
<evidence type="ECO:0000259" key="4">
    <source>
        <dbReference type="Pfam" id="PF00685"/>
    </source>
</evidence>
<dbReference type="InterPro" id="IPR027417">
    <property type="entry name" value="P-loop_NTPase"/>
</dbReference>
<feature type="domain" description="Sulfotransferase" evidence="4">
    <location>
        <begin position="190"/>
        <end position="435"/>
    </location>
</feature>
<comment type="caution">
    <text evidence="5">The sequence shown here is derived from an EMBL/GenBank/DDBJ whole genome shotgun (WGS) entry which is preliminary data.</text>
</comment>
<keyword evidence="6" id="KW-1185">Reference proteome</keyword>
<reference evidence="5 6" key="1">
    <citation type="journal article" date="2024" name="BMC Genomics">
        <title>Genome assembly of redclaw crayfish (Cherax quadricarinatus) provides insights into its immune adaptation and hypoxia tolerance.</title>
        <authorList>
            <person name="Liu Z."/>
            <person name="Zheng J."/>
            <person name="Li H."/>
            <person name="Fang K."/>
            <person name="Wang S."/>
            <person name="He J."/>
            <person name="Zhou D."/>
            <person name="Weng S."/>
            <person name="Chi M."/>
            <person name="Gu Z."/>
            <person name="He J."/>
            <person name="Li F."/>
            <person name="Wang M."/>
        </authorList>
    </citation>
    <scope>NUCLEOTIDE SEQUENCE [LARGE SCALE GENOMIC DNA]</scope>
    <source>
        <strain evidence="5">ZL_2023a</strain>
    </source>
</reference>
<organism evidence="5 6">
    <name type="scientific">Cherax quadricarinatus</name>
    <name type="common">Australian red claw crayfish</name>
    <dbReference type="NCBI Taxonomy" id="27406"/>
    <lineage>
        <taxon>Eukaryota</taxon>
        <taxon>Metazoa</taxon>
        <taxon>Ecdysozoa</taxon>
        <taxon>Arthropoda</taxon>
        <taxon>Crustacea</taxon>
        <taxon>Multicrustacea</taxon>
        <taxon>Malacostraca</taxon>
        <taxon>Eumalacostraca</taxon>
        <taxon>Eucarida</taxon>
        <taxon>Decapoda</taxon>
        <taxon>Pleocyemata</taxon>
        <taxon>Astacidea</taxon>
        <taxon>Parastacoidea</taxon>
        <taxon>Parastacidae</taxon>
        <taxon>Cherax</taxon>
    </lineage>
</organism>
<name>A0AAW0XFK9_CHEQU</name>
<dbReference type="GO" id="GO:0008146">
    <property type="term" value="F:sulfotransferase activity"/>
    <property type="evidence" value="ECO:0007669"/>
    <property type="project" value="InterPro"/>
</dbReference>
<comment type="similarity">
    <text evidence="1">Belongs to the sulfotransferase 1 family.</text>
</comment>
<accession>A0AAW0XFK9</accession>
<evidence type="ECO:0000313" key="6">
    <source>
        <dbReference type="Proteomes" id="UP001445076"/>
    </source>
</evidence>
<dbReference type="PANTHER" id="PTHR11783">
    <property type="entry name" value="SULFOTRANSFERASE SULT"/>
    <property type="match status" value="1"/>
</dbReference>
<sequence>AECVGGPICQQQQSWEAGAMLRWTTTPMLMVAGRLYGVAVAGRPYVAVAGRPYVAEVTGRQYVTAVAGRAYCSRCITRSPLVTKSNFSLGAKRLYYSNSTQDPSLRRFLLYKRIFAVSLFTGTLVLAWYLRKKKGTRLKALLEDFTRLPLDKSLFGCDMSVYRYKGHVFPGQLVMSGIFQELPNFRFKSDDVVVASYPKTGTTWVQEIVYMLTHNFQKSDETSEVLETRFPYLEYPYPGIRWLSGQVGARYIKTHLPYHLLPSSFDDSNAKLVYITRNPRDTAVSYFYFMRLLTQSSYEGSFSSFITMFLNDMVLYSPFFDHVLGYWKLRKNPNIFFVSYEELHQDPVTTIRKLAEFLEVDATEDDVNYVAACTSFSSMLTNPSVNYDHWKDLGFAYKDKGRFLRKGEVGGWQTHLNKEQLAAFEQWEDEHLKDTDLTFTFTLPSDTATAADTPDHTTAAQTEE</sequence>
<protein>
    <recommendedName>
        <fullName evidence="4">Sulfotransferase domain-containing protein</fullName>
    </recommendedName>
</protein>
<keyword evidence="2" id="KW-0808">Transferase</keyword>
<dbReference type="Proteomes" id="UP001445076">
    <property type="component" value="Unassembled WGS sequence"/>
</dbReference>